<reference evidence="1" key="2">
    <citation type="submission" date="2023-06" db="EMBL/GenBank/DDBJ databases">
        <authorList>
            <person name="Ma L."/>
            <person name="Liu K.-W."/>
            <person name="Li Z."/>
            <person name="Hsiao Y.-Y."/>
            <person name="Qi Y."/>
            <person name="Fu T."/>
            <person name="Tang G."/>
            <person name="Zhang D."/>
            <person name="Sun W.-H."/>
            <person name="Liu D.-K."/>
            <person name="Li Y."/>
            <person name="Chen G.-Z."/>
            <person name="Liu X.-D."/>
            <person name="Liao X.-Y."/>
            <person name="Jiang Y.-T."/>
            <person name="Yu X."/>
            <person name="Hao Y."/>
            <person name="Huang J."/>
            <person name="Zhao X.-W."/>
            <person name="Ke S."/>
            <person name="Chen Y.-Y."/>
            <person name="Wu W.-L."/>
            <person name="Hsu J.-L."/>
            <person name="Lin Y.-F."/>
            <person name="Huang M.-D."/>
            <person name="Li C.-Y."/>
            <person name="Huang L."/>
            <person name="Wang Z.-W."/>
            <person name="Zhao X."/>
            <person name="Zhong W.-Y."/>
            <person name="Peng D.-H."/>
            <person name="Ahmad S."/>
            <person name="Lan S."/>
            <person name="Zhang J.-S."/>
            <person name="Tsai W.-C."/>
            <person name="Van De Peer Y."/>
            <person name="Liu Z.-J."/>
        </authorList>
    </citation>
    <scope>NUCLEOTIDE SEQUENCE</scope>
    <source>
        <strain evidence="1">SCP</strain>
        <tissue evidence="1">Leaves</tissue>
    </source>
</reference>
<name>A0AAV9A776_ACOGR</name>
<dbReference type="Proteomes" id="UP001179952">
    <property type="component" value="Unassembled WGS sequence"/>
</dbReference>
<accession>A0AAV9A776</accession>
<sequence length="58" mass="6258">MASTPISNTIIGAETPHSETTVRTFTGSLKDEGNITSFWTSSGMLHVSDIQLFEAEVN</sequence>
<protein>
    <submittedName>
        <fullName evidence="1">Uncharacterized protein</fullName>
    </submittedName>
</protein>
<organism evidence="1 2">
    <name type="scientific">Acorus gramineus</name>
    <name type="common">Dwarf sweet flag</name>
    <dbReference type="NCBI Taxonomy" id="55184"/>
    <lineage>
        <taxon>Eukaryota</taxon>
        <taxon>Viridiplantae</taxon>
        <taxon>Streptophyta</taxon>
        <taxon>Embryophyta</taxon>
        <taxon>Tracheophyta</taxon>
        <taxon>Spermatophyta</taxon>
        <taxon>Magnoliopsida</taxon>
        <taxon>Liliopsida</taxon>
        <taxon>Acoraceae</taxon>
        <taxon>Acorus</taxon>
    </lineage>
</organism>
<evidence type="ECO:0000313" key="1">
    <source>
        <dbReference type="EMBL" id="KAK1260070.1"/>
    </source>
</evidence>
<gene>
    <name evidence="1" type="ORF">QJS04_geneDACA020007</name>
</gene>
<keyword evidence="2" id="KW-1185">Reference proteome</keyword>
<dbReference type="EMBL" id="JAUJYN010000012">
    <property type="protein sequence ID" value="KAK1260070.1"/>
    <property type="molecule type" value="Genomic_DNA"/>
</dbReference>
<evidence type="ECO:0000313" key="2">
    <source>
        <dbReference type="Proteomes" id="UP001179952"/>
    </source>
</evidence>
<dbReference type="AlphaFoldDB" id="A0AAV9A776"/>
<proteinExistence type="predicted"/>
<reference evidence="1" key="1">
    <citation type="journal article" date="2023" name="Nat. Commun.">
        <title>Diploid and tetraploid genomes of Acorus and the evolution of monocots.</title>
        <authorList>
            <person name="Ma L."/>
            <person name="Liu K.W."/>
            <person name="Li Z."/>
            <person name="Hsiao Y.Y."/>
            <person name="Qi Y."/>
            <person name="Fu T."/>
            <person name="Tang G.D."/>
            <person name="Zhang D."/>
            <person name="Sun W.H."/>
            <person name="Liu D.K."/>
            <person name="Li Y."/>
            <person name="Chen G.Z."/>
            <person name="Liu X.D."/>
            <person name="Liao X.Y."/>
            <person name="Jiang Y.T."/>
            <person name="Yu X."/>
            <person name="Hao Y."/>
            <person name="Huang J."/>
            <person name="Zhao X.W."/>
            <person name="Ke S."/>
            <person name="Chen Y.Y."/>
            <person name="Wu W.L."/>
            <person name="Hsu J.L."/>
            <person name="Lin Y.F."/>
            <person name="Huang M.D."/>
            <person name="Li C.Y."/>
            <person name="Huang L."/>
            <person name="Wang Z.W."/>
            <person name="Zhao X."/>
            <person name="Zhong W.Y."/>
            <person name="Peng D.H."/>
            <person name="Ahmad S."/>
            <person name="Lan S."/>
            <person name="Zhang J.S."/>
            <person name="Tsai W.C."/>
            <person name="Van de Peer Y."/>
            <person name="Liu Z.J."/>
        </authorList>
    </citation>
    <scope>NUCLEOTIDE SEQUENCE</scope>
    <source>
        <strain evidence="1">SCP</strain>
    </source>
</reference>
<comment type="caution">
    <text evidence="1">The sequence shown here is derived from an EMBL/GenBank/DDBJ whole genome shotgun (WGS) entry which is preliminary data.</text>
</comment>